<keyword evidence="5" id="KW-1133">Transmembrane helix</keyword>
<evidence type="ECO:0000256" key="4">
    <source>
        <dbReference type="PIRSR" id="PIRSR018153-1"/>
    </source>
</evidence>
<dbReference type="RefSeq" id="XP_007694482.1">
    <property type="nucleotide sequence ID" value="XM_007696292.1"/>
</dbReference>
<keyword evidence="3 6" id="KW-0808">Transferase</keyword>
<evidence type="ECO:0000313" key="7">
    <source>
        <dbReference type="Proteomes" id="UP000016934"/>
    </source>
</evidence>
<dbReference type="Proteomes" id="UP000016934">
    <property type="component" value="Unassembled WGS sequence"/>
</dbReference>
<dbReference type="HOGENOM" id="CLU_024327_2_1_1"/>
<dbReference type="eggNOG" id="KOG4472">
    <property type="taxonomic scope" value="Eukaryota"/>
</dbReference>
<dbReference type="InterPro" id="IPR029044">
    <property type="entry name" value="Nucleotide-diphossugar_trans"/>
</dbReference>
<dbReference type="SUPFAM" id="SSF53448">
    <property type="entry name" value="Nucleotide-diphospho-sugar transferases"/>
    <property type="match status" value="1"/>
</dbReference>
<proteinExistence type="inferred from homology"/>
<dbReference type="OrthoDB" id="439943at2759"/>
<organism evidence="6 7">
    <name type="scientific">Cochliobolus sativus (strain ND90Pr / ATCC 201652)</name>
    <name type="common">Common root rot and spot blotch fungus</name>
    <name type="synonym">Bipolaris sorokiniana</name>
    <dbReference type="NCBI Taxonomy" id="665912"/>
    <lineage>
        <taxon>Eukaryota</taxon>
        <taxon>Fungi</taxon>
        <taxon>Dikarya</taxon>
        <taxon>Ascomycota</taxon>
        <taxon>Pezizomycotina</taxon>
        <taxon>Dothideomycetes</taxon>
        <taxon>Pleosporomycetidae</taxon>
        <taxon>Pleosporales</taxon>
        <taxon>Pleosporineae</taxon>
        <taxon>Pleosporaceae</taxon>
        <taxon>Bipolaris</taxon>
    </lineage>
</organism>
<keyword evidence="5" id="KW-0472">Membrane</keyword>
<evidence type="ECO:0000256" key="3">
    <source>
        <dbReference type="ARBA" id="ARBA00022679"/>
    </source>
</evidence>
<dbReference type="GO" id="GO:0000032">
    <property type="term" value="P:cell wall mannoprotein biosynthetic process"/>
    <property type="evidence" value="ECO:0007669"/>
    <property type="project" value="TreeGrafter"/>
</dbReference>
<dbReference type="Gene3D" id="3.90.550.10">
    <property type="entry name" value="Spore Coat Polysaccharide Biosynthesis Protein SpsA, Chain A"/>
    <property type="match status" value="1"/>
</dbReference>
<keyword evidence="2" id="KW-0328">Glycosyltransferase</keyword>
<dbReference type="GO" id="GO:0005794">
    <property type="term" value="C:Golgi apparatus"/>
    <property type="evidence" value="ECO:0007669"/>
    <property type="project" value="TreeGrafter"/>
</dbReference>
<reference evidence="7" key="2">
    <citation type="journal article" date="2013" name="PLoS Genet.">
        <title>Comparative genome structure, secondary metabolite, and effector coding capacity across Cochliobolus pathogens.</title>
        <authorList>
            <person name="Condon B.J."/>
            <person name="Leng Y."/>
            <person name="Wu D."/>
            <person name="Bushley K.E."/>
            <person name="Ohm R.A."/>
            <person name="Otillar R."/>
            <person name="Martin J."/>
            <person name="Schackwitz W."/>
            <person name="Grimwood J."/>
            <person name="MohdZainudin N."/>
            <person name="Xue C."/>
            <person name="Wang R."/>
            <person name="Manning V.A."/>
            <person name="Dhillon B."/>
            <person name="Tu Z.J."/>
            <person name="Steffenson B.J."/>
            <person name="Salamov A."/>
            <person name="Sun H."/>
            <person name="Lowry S."/>
            <person name="LaButti K."/>
            <person name="Han J."/>
            <person name="Copeland A."/>
            <person name="Lindquist E."/>
            <person name="Barry K."/>
            <person name="Schmutz J."/>
            <person name="Baker S.E."/>
            <person name="Ciuffetti L.M."/>
            <person name="Grigoriev I.V."/>
            <person name="Zhong S."/>
            <person name="Turgeon B.G."/>
        </authorList>
    </citation>
    <scope>NUCLEOTIDE SEQUENCE [LARGE SCALE GENOMIC DNA]</scope>
    <source>
        <strain evidence="7">ND90Pr / ATCC 201652</strain>
    </source>
</reference>
<dbReference type="AlphaFoldDB" id="M2SP88"/>
<reference evidence="6 7" key="1">
    <citation type="journal article" date="2012" name="PLoS Pathog.">
        <title>Diverse lifestyles and strategies of plant pathogenesis encoded in the genomes of eighteen Dothideomycetes fungi.</title>
        <authorList>
            <person name="Ohm R.A."/>
            <person name="Feau N."/>
            <person name="Henrissat B."/>
            <person name="Schoch C.L."/>
            <person name="Horwitz B.A."/>
            <person name="Barry K.W."/>
            <person name="Condon B.J."/>
            <person name="Copeland A.C."/>
            <person name="Dhillon B."/>
            <person name="Glaser F."/>
            <person name="Hesse C.N."/>
            <person name="Kosti I."/>
            <person name="LaButti K."/>
            <person name="Lindquist E.A."/>
            <person name="Lucas S."/>
            <person name="Salamov A.A."/>
            <person name="Bradshaw R.E."/>
            <person name="Ciuffetti L."/>
            <person name="Hamelin R.C."/>
            <person name="Kema G.H.J."/>
            <person name="Lawrence C."/>
            <person name="Scott J.A."/>
            <person name="Spatafora J.W."/>
            <person name="Turgeon B.G."/>
            <person name="de Wit P.J.G.M."/>
            <person name="Zhong S."/>
            <person name="Goodwin S.B."/>
            <person name="Grigoriev I.V."/>
        </authorList>
    </citation>
    <scope>NUCLEOTIDE SEQUENCE [LARGE SCALE GENOMIC DNA]</scope>
    <source>
        <strain evidence="7">ND90Pr / ATCC 201652</strain>
    </source>
</reference>
<feature type="transmembrane region" description="Helical" evidence="5">
    <location>
        <begin position="24"/>
        <end position="43"/>
    </location>
</feature>
<comment type="similarity">
    <text evidence="1">Belongs to the glycosyltransferase 15 family.</text>
</comment>
<dbReference type="KEGG" id="bsc:COCSADRAFT_130322"/>
<dbReference type="OMA" id="HHMCRFQ"/>
<dbReference type="Pfam" id="PF01793">
    <property type="entry name" value="Glyco_transf_15"/>
    <property type="match status" value="1"/>
</dbReference>
<keyword evidence="5" id="KW-0812">Transmembrane</keyword>
<dbReference type="GO" id="GO:0000026">
    <property type="term" value="F:alpha-1,2-mannosyltransferase activity"/>
    <property type="evidence" value="ECO:0007669"/>
    <property type="project" value="TreeGrafter"/>
</dbReference>
<dbReference type="InterPro" id="IPR002685">
    <property type="entry name" value="Glyco_trans_15"/>
</dbReference>
<dbReference type="GeneID" id="19130780"/>
<protein>
    <submittedName>
        <fullName evidence="6">Glycosyltransferase family 15 protein</fullName>
    </submittedName>
</protein>
<sequence length="403" mass="46749">MYKLTIWPPPRRPLRPLLRALSSHWKAILVIAFLMLLEVLFHIHSFTITRPSRPLDAPFHTGCQNPVANTTARENAVLLMLSRNSEVSGAVASVRSTQKQFNDHFGYPWVFLNDKPWSEEFKEKVGAAVQNTSAMGRVSVEFSTIPKAMWGFPSWIDQDRARRTMKAMQEDDIQYAAKEEYHHMCRFQSGFFYKHPSLLPYKYYWRVEPSISFTCAIPYDPFSHMRRNKKRYAYTIALWERGKTVPSLFRKLSDYKTTRAIQTSPLWTALHDPSFAPWPLRPALAWLRNRNAEGDLWNMCHFWSNFEIGDLDFFRGEAYTTLFDFLDREGGFYYERWGDAAVHSLAVAMLLEPGELHWFSDWGYVHGGLQVCGEERGGCGCECDAQARVVEPVCLERIGATMW</sequence>
<keyword evidence="7" id="KW-1185">Reference proteome</keyword>
<dbReference type="PANTHER" id="PTHR31121">
    <property type="entry name" value="ALPHA-1,2 MANNOSYLTRANSFERASE KTR1"/>
    <property type="match status" value="1"/>
</dbReference>
<dbReference type="PIRSF" id="PIRSF018153">
    <property type="entry name" value="Glyco_trans_15"/>
    <property type="match status" value="1"/>
</dbReference>
<evidence type="ECO:0000313" key="6">
    <source>
        <dbReference type="EMBL" id="EMD69023.1"/>
    </source>
</evidence>
<evidence type="ECO:0000256" key="1">
    <source>
        <dbReference type="ARBA" id="ARBA00007677"/>
    </source>
</evidence>
<dbReference type="EMBL" id="KB445637">
    <property type="protein sequence ID" value="EMD69023.1"/>
    <property type="molecule type" value="Genomic_DNA"/>
</dbReference>
<gene>
    <name evidence="6" type="ORF">COCSADRAFT_130322</name>
</gene>
<name>M2SP88_COCSN</name>
<accession>M2SP88</accession>
<evidence type="ECO:0000256" key="5">
    <source>
        <dbReference type="SAM" id="Phobius"/>
    </source>
</evidence>
<dbReference type="GO" id="GO:0016020">
    <property type="term" value="C:membrane"/>
    <property type="evidence" value="ECO:0007669"/>
    <property type="project" value="InterPro"/>
</dbReference>
<dbReference type="PANTHER" id="PTHR31121:SF2">
    <property type="entry name" value="MANNOSYLTRANSFERASE KTR5-RELATED"/>
    <property type="match status" value="1"/>
</dbReference>
<feature type="active site" description="Nucleophile" evidence="4">
    <location>
        <position position="307"/>
    </location>
</feature>
<evidence type="ECO:0000256" key="2">
    <source>
        <dbReference type="ARBA" id="ARBA00022676"/>
    </source>
</evidence>
<dbReference type="GO" id="GO:0006487">
    <property type="term" value="P:protein N-linked glycosylation"/>
    <property type="evidence" value="ECO:0007669"/>
    <property type="project" value="TreeGrafter"/>
</dbReference>